<evidence type="ECO:0000313" key="2">
    <source>
        <dbReference type="EMBL" id="MDY7220503.1"/>
    </source>
</evidence>
<dbReference type="Pfam" id="PF13276">
    <property type="entry name" value="HTH_21"/>
    <property type="match status" value="1"/>
</dbReference>
<feature type="non-terminal residue" evidence="2">
    <location>
        <position position="271"/>
    </location>
</feature>
<dbReference type="PANTHER" id="PTHR46889:SF5">
    <property type="entry name" value="INTEGRASE PROTEIN"/>
    <property type="match status" value="1"/>
</dbReference>
<dbReference type="Pfam" id="PF13333">
    <property type="entry name" value="rve_2"/>
    <property type="match status" value="1"/>
</dbReference>
<evidence type="ECO:0000313" key="3">
    <source>
        <dbReference type="Proteomes" id="UP001294570"/>
    </source>
</evidence>
<dbReference type="InterPro" id="IPR048020">
    <property type="entry name" value="Transpos_IS3"/>
</dbReference>
<dbReference type="RefSeq" id="WP_321554581.1">
    <property type="nucleotide sequence ID" value="NZ_JAXIVU010000043.1"/>
</dbReference>
<dbReference type="InterPro" id="IPR050900">
    <property type="entry name" value="Transposase_IS3/IS150/IS904"/>
</dbReference>
<dbReference type="Gene3D" id="3.30.420.10">
    <property type="entry name" value="Ribonuclease H-like superfamily/Ribonuclease H"/>
    <property type="match status" value="1"/>
</dbReference>
<comment type="caution">
    <text evidence="2">The sequence shown here is derived from an EMBL/GenBank/DDBJ whole genome shotgun (WGS) entry which is preliminary data.</text>
</comment>
<dbReference type="SUPFAM" id="SSF53098">
    <property type="entry name" value="Ribonuclease H-like"/>
    <property type="match status" value="1"/>
</dbReference>
<gene>
    <name evidence="2" type="ORF">TOI97_13170</name>
</gene>
<dbReference type="InterPro" id="IPR001584">
    <property type="entry name" value="Integrase_cat-core"/>
</dbReference>
<keyword evidence="3" id="KW-1185">Reference proteome</keyword>
<dbReference type="Pfam" id="PF00665">
    <property type="entry name" value="rve"/>
    <property type="match status" value="1"/>
</dbReference>
<dbReference type="InterPro" id="IPR012337">
    <property type="entry name" value="RNaseH-like_sf"/>
</dbReference>
<dbReference type="EMBL" id="JAXIVU010000043">
    <property type="protein sequence ID" value="MDY7220503.1"/>
    <property type="molecule type" value="Genomic_DNA"/>
</dbReference>
<name>A0ABU5GU50_9GAMM</name>
<dbReference type="InterPro" id="IPR025948">
    <property type="entry name" value="HTH-like_dom"/>
</dbReference>
<dbReference type="NCBIfam" id="NF033516">
    <property type="entry name" value="transpos_IS3"/>
    <property type="match status" value="1"/>
</dbReference>
<dbReference type="InterPro" id="IPR036397">
    <property type="entry name" value="RNaseH_sf"/>
</dbReference>
<reference evidence="2 3" key="1">
    <citation type="submission" date="2023-12" db="EMBL/GenBank/DDBJ databases">
        <title>Denitrificimonas halotolerans sp. nov.,a novel species isolated from landfill leachate.</title>
        <authorList>
            <person name="Wang S."/>
        </authorList>
    </citation>
    <scope>NUCLEOTIDE SEQUENCE [LARGE SCALE GENOMIC DNA]</scope>
    <source>
        <strain evidence="2 3">JX-1</strain>
    </source>
</reference>
<dbReference type="Proteomes" id="UP001294570">
    <property type="component" value="Unassembled WGS sequence"/>
</dbReference>
<feature type="domain" description="Integrase catalytic" evidence="1">
    <location>
        <begin position="117"/>
        <end position="271"/>
    </location>
</feature>
<accession>A0ABU5GU50</accession>
<proteinExistence type="predicted"/>
<evidence type="ECO:0000259" key="1">
    <source>
        <dbReference type="PROSITE" id="PS50994"/>
    </source>
</evidence>
<sequence>MVDALRQEHALKLLLRAAQLAKSTFYYQLQCLQRHDKDAQLKVDISELYQQHKQRYGYRRITMALRLAKNLIVNHKKVLRLMNELNLEAVRPKRKYIYLQGSAKGAAVKNILARKFKAKEPDSKLATDITELKFKGKRYYLSPIMDLFNREITAFTISKRPTYSLVEEMLNQVIPQLDSSKTTLLHSDQGWHYRMYDFKRSLANANITQSMSRKGNCYDNAAMESFFATFKKEFFYRFKGKSEKSLMKEIKDYISYYNNERIMLNLKMSPA</sequence>
<dbReference type="PANTHER" id="PTHR46889">
    <property type="entry name" value="TRANSPOSASE INSF FOR INSERTION SEQUENCE IS3B-RELATED"/>
    <property type="match status" value="1"/>
</dbReference>
<dbReference type="PROSITE" id="PS50994">
    <property type="entry name" value="INTEGRASE"/>
    <property type="match status" value="1"/>
</dbReference>
<protein>
    <submittedName>
        <fullName evidence="2">IS3 family transposase</fullName>
    </submittedName>
</protein>
<organism evidence="2 3">
    <name type="scientific">Denitrificimonas halotolerans</name>
    <dbReference type="NCBI Taxonomy" id="3098930"/>
    <lineage>
        <taxon>Bacteria</taxon>
        <taxon>Pseudomonadati</taxon>
        <taxon>Pseudomonadota</taxon>
        <taxon>Gammaproteobacteria</taxon>
        <taxon>Pseudomonadales</taxon>
        <taxon>Pseudomonadaceae</taxon>
        <taxon>Denitrificimonas</taxon>
    </lineage>
</organism>